<comment type="caution">
    <text evidence="2">The sequence shown here is derived from an EMBL/GenBank/DDBJ whole genome shotgun (WGS) entry which is preliminary data.</text>
</comment>
<evidence type="ECO:0000313" key="2">
    <source>
        <dbReference type="EMBL" id="KAJ6224283.1"/>
    </source>
</evidence>
<keyword evidence="1" id="KW-0732">Signal</keyword>
<feature type="chain" id="PRO_5040252245" evidence="1">
    <location>
        <begin position="26"/>
        <end position="199"/>
    </location>
</feature>
<gene>
    <name evidence="2" type="ORF">RDWZM_002828</name>
</gene>
<dbReference type="Gene3D" id="2.60.40.770">
    <property type="match status" value="1"/>
</dbReference>
<reference evidence="2" key="1">
    <citation type="submission" date="2022-12" db="EMBL/GenBank/DDBJ databases">
        <title>Genome assemblies of Blomia tropicalis.</title>
        <authorList>
            <person name="Cui Y."/>
        </authorList>
    </citation>
    <scope>NUCLEOTIDE SEQUENCE</scope>
    <source>
        <tissue evidence="2">Adult mites</tissue>
    </source>
</reference>
<protein>
    <submittedName>
        <fullName evidence="2">Uncharacterized protein</fullName>
    </submittedName>
</protein>
<dbReference type="AlphaFoldDB" id="A0A9Q0MDI0"/>
<name>A0A9Q0MDI0_BLOTA</name>
<dbReference type="SUPFAM" id="SSF81296">
    <property type="entry name" value="E set domains"/>
    <property type="match status" value="1"/>
</dbReference>
<sequence>MGSNHFTFSTIVFIICAISVGTTLAKEAERLQANWKLCGDELMAKPSATDVQVFVSGCEATNGTDSKCVLYKGTSAIMTIKFKSSEAIPSLERIIAARVPAAFDKKVEMPYGPAISPCTNSSMVASDGTECFEDGVDANKSYTYVSSFDVLKSFPSVQDIETRIILRQKLDKHRKIRLYRKHPGPTVFCVLVNHIEVAE</sequence>
<evidence type="ECO:0000256" key="1">
    <source>
        <dbReference type="SAM" id="SignalP"/>
    </source>
</evidence>
<evidence type="ECO:0000313" key="3">
    <source>
        <dbReference type="Proteomes" id="UP001142055"/>
    </source>
</evidence>
<feature type="signal peptide" evidence="1">
    <location>
        <begin position="1"/>
        <end position="25"/>
    </location>
</feature>
<proteinExistence type="predicted"/>
<dbReference type="OMA" id="YRKHPGP"/>
<accession>A0A9Q0MDI0</accession>
<dbReference type="OrthoDB" id="6332846at2759"/>
<dbReference type="Proteomes" id="UP001142055">
    <property type="component" value="Chromosome 1"/>
</dbReference>
<dbReference type="InterPro" id="IPR014756">
    <property type="entry name" value="Ig_E-set"/>
</dbReference>
<organism evidence="2 3">
    <name type="scientific">Blomia tropicalis</name>
    <name type="common">Mite</name>
    <dbReference type="NCBI Taxonomy" id="40697"/>
    <lineage>
        <taxon>Eukaryota</taxon>
        <taxon>Metazoa</taxon>
        <taxon>Ecdysozoa</taxon>
        <taxon>Arthropoda</taxon>
        <taxon>Chelicerata</taxon>
        <taxon>Arachnida</taxon>
        <taxon>Acari</taxon>
        <taxon>Acariformes</taxon>
        <taxon>Sarcoptiformes</taxon>
        <taxon>Astigmata</taxon>
        <taxon>Glycyphagoidea</taxon>
        <taxon>Echimyopodidae</taxon>
        <taxon>Blomia</taxon>
    </lineage>
</organism>
<dbReference type="EMBL" id="JAPWDV010000001">
    <property type="protein sequence ID" value="KAJ6224283.1"/>
    <property type="molecule type" value="Genomic_DNA"/>
</dbReference>
<keyword evidence="3" id="KW-1185">Reference proteome</keyword>